<evidence type="ECO:0000256" key="1">
    <source>
        <dbReference type="ARBA" id="ARBA00001933"/>
    </source>
</evidence>
<dbReference type="InterPro" id="IPR020578">
    <property type="entry name" value="Aminotrans_V_PyrdxlP_BS"/>
</dbReference>
<dbReference type="GeneID" id="96998479"/>
<evidence type="ECO:0000256" key="2">
    <source>
        <dbReference type="ARBA" id="ARBA00006490"/>
    </source>
</evidence>
<comment type="cofactor">
    <cofactor evidence="1 10">
        <name>pyridoxal 5'-phosphate</name>
        <dbReference type="ChEBI" id="CHEBI:597326"/>
    </cofactor>
</comment>
<gene>
    <name evidence="12" type="ORF">HMPREF9709_00462</name>
</gene>
<dbReference type="Pfam" id="PF00266">
    <property type="entry name" value="Aminotran_5"/>
    <property type="match status" value="1"/>
</dbReference>
<organism evidence="12 13">
    <name type="scientific">Helcococcus kunzii ATCC 51366</name>
    <dbReference type="NCBI Taxonomy" id="883114"/>
    <lineage>
        <taxon>Bacteria</taxon>
        <taxon>Bacillati</taxon>
        <taxon>Bacillota</taxon>
        <taxon>Tissierellia</taxon>
        <taxon>Tissierellales</taxon>
        <taxon>Peptoniphilaceae</taxon>
        <taxon>Helcococcus</taxon>
    </lineage>
</organism>
<keyword evidence="8" id="KW-0411">Iron-sulfur</keyword>
<dbReference type="GO" id="GO:0031071">
    <property type="term" value="F:cysteine desulfurase activity"/>
    <property type="evidence" value="ECO:0007669"/>
    <property type="project" value="UniProtKB-EC"/>
</dbReference>
<comment type="catalytic activity">
    <reaction evidence="9">
        <text>(sulfur carrier)-H + L-cysteine = (sulfur carrier)-SH + L-alanine</text>
        <dbReference type="Rhea" id="RHEA:43892"/>
        <dbReference type="Rhea" id="RHEA-COMP:14737"/>
        <dbReference type="Rhea" id="RHEA-COMP:14739"/>
        <dbReference type="ChEBI" id="CHEBI:29917"/>
        <dbReference type="ChEBI" id="CHEBI:35235"/>
        <dbReference type="ChEBI" id="CHEBI:57972"/>
        <dbReference type="ChEBI" id="CHEBI:64428"/>
        <dbReference type="EC" id="2.8.1.7"/>
    </reaction>
</comment>
<dbReference type="InterPro" id="IPR000192">
    <property type="entry name" value="Aminotrans_V_dom"/>
</dbReference>
<evidence type="ECO:0000256" key="10">
    <source>
        <dbReference type="RuleBase" id="RU004504"/>
    </source>
</evidence>
<comment type="similarity">
    <text evidence="2">Belongs to the class-V pyridoxal-phosphate-dependent aminotransferase family. NifS/IscS subfamily.</text>
</comment>
<evidence type="ECO:0000256" key="9">
    <source>
        <dbReference type="ARBA" id="ARBA00050776"/>
    </source>
</evidence>
<dbReference type="InterPro" id="IPR015422">
    <property type="entry name" value="PyrdxlP-dep_Trfase_small"/>
</dbReference>
<evidence type="ECO:0000256" key="7">
    <source>
        <dbReference type="ARBA" id="ARBA00023004"/>
    </source>
</evidence>
<evidence type="ECO:0000256" key="5">
    <source>
        <dbReference type="ARBA" id="ARBA00022723"/>
    </source>
</evidence>
<evidence type="ECO:0000256" key="3">
    <source>
        <dbReference type="ARBA" id="ARBA00012239"/>
    </source>
</evidence>
<dbReference type="RefSeq" id="WP_005397579.1">
    <property type="nucleotide sequence ID" value="NZ_JH601088.1"/>
</dbReference>
<dbReference type="EMBL" id="AGEI01000012">
    <property type="protein sequence ID" value="EHR35510.1"/>
    <property type="molecule type" value="Genomic_DNA"/>
</dbReference>
<dbReference type="GO" id="GO:0046872">
    <property type="term" value="F:metal ion binding"/>
    <property type="evidence" value="ECO:0007669"/>
    <property type="project" value="UniProtKB-KW"/>
</dbReference>
<dbReference type="InterPro" id="IPR016454">
    <property type="entry name" value="Cysteine_dSase"/>
</dbReference>
<keyword evidence="6" id="KW-0663">Pyridoxal phosphate</keyword>
<dbReference type="PIRSF" id="PIRSF005572">
    <property type="entry name" value="NifS"/>
    <property type="match status" value="1"/>
</dbReference>
<dbReference type="InterPro" id="IPR015421">
    <property type="entry name" value="PyrdxlP-dep_Trfase_major"/>
</dbReference>
<keyword evidence="4" id="KW-0808">Transferase</keyword>
<dbReference type="Gene3D" id="3.40.640.10">
    <property type="entry name" value="Type I PLP-dependent aspartate aminotransferase-like (Major domain)"/>
    <property type="match status" value="1"/>
</dbReference>
<evidence type="ECO:0000256" key="8">
    <source>
        <dbReference type="ARBA" id="ARBA00023014"/>
    </source>
</evidence>
<proteinExistence type="inferred from homology"/>
<dbReference type="PANTHER" id="PTHR11601:SF34">
    <property type="entry name" value="CYSTEINE DESULFURASE"/>
    <property type="match status" value="1"/>
</dbReference>
<dbReference type="HOGENOM" id="CLU_003433_0_0_9"/>
<dbReference type="STRING" id="883114.HMPREF9709_00462"/>
<evidence type="ECO:0000313" key="13">
    <source>
        <dbReference type="Proteomes" id="UP000004191"/>
    </source>
</evidence>
<keyword evidence="5" id="KW-0479">Metal-binding</keyword>
<evidence type="ECO:0000313" key="12">
    <source>
        <dbReference type="EMBL" id="EHR35510.1"/>
    </source>
</evidence>
<dbReference type="PROSITE" id="PS00595">
    <property type="entry name" value="AA_TRANSFER_CLASS_5"/>
    <property type="match status" value="1"/>
</dbReference>
<name>H3NMA1_9FIRM</name>
<evidence type="ECO:0000256" key="4">
    <source>
        <dbReference type="ARBA" id="ARBA00022679"/>
    </source>
</evidence>
<keyword evidence="13" id="KW-1185">Reference proteome</keyword>
<comment type="caution">
    <text evidence="12">The sequence shown here is derived from an EMBL/GenBank/DDBJ whole genome shotgun (WGS) entry which is preliminary data.</text>
</comment>
<keyword evidence="7" id="KW-0408">Iron</keyword>
<reference evidence="12 13" key="1">
    <citation type="submission" date="2012-01" db="EMBL/GenBank/DDBJ databases">
        <title>The Genome Sequence of Helcococcus kunzii ATCC 51366.</title>
        <authorList>
            <consortium name="The Broad Institute Genome Sequencing Platform"/>
            <person name="Earl A."/>
            <person name="Ward D."/>
            <person name="Feldgarden M."/>
            <person name="Gevers D."/>
            <person name="Huys G."/>
            <person name="Young S.K."/>
            <person name="Zeng Q."/>
            <person name="Gargeya S."/>
            <person name="Fitzgerald M."/>
            <person name="Haas B."/>
            <person name="Abouelleil A."/>
            <person name="Alvarado L."/>
            <person name="Arachchi H.M."/>
            <person name="Berlin A."/>
            <person name="Chapman S.B."/>
            <person name="Gearin G."/>
            <person name="Goldberg J."/>
            <person name="Griggs A."/>
            <person name="Gujja S."/>
            <person name="Hansen M."/>
            <person name="Heiman D."/>
            <person name="Howarth C."/>
            <person name="Larimer J."/>
            <person name="Lui A."/>
            <person name="MacDonald P.J.P."/>
            <person name="McCowen C."/>
            <person name="Montmayeur A."/>
            <person name="Murphy C."/>
            <person name="Neiman D."/>
            <person name="Pearson M."/>
            <person name="Priest M."/>
            <person name="Roberts A."/>
            <person name="Saif S."/>
            <person name="Shea T."/>
            <person name="Sisk P."/>
            <person name="Stolte C."/>
            <person name="Sykes S."/>
            <person name="Wortman J."/>
            <person name="Nusbaum C."/>
            <person name="Birren B."/>
        </authorList>
    </citation>
    <scope>NUCLEOTIDE SEQUENCE [LARGE SCALE GENOMIC DNA]</scope>
    <source>
        <strain evidence="12 13">ATCC 51366</strain>
    </source>
</reference>
<dbReference type="Proteomes" id="UP000004191">
    <property type="component" value="Unassembled WGS sequence"/>
</dbReference>
<accession>H3NMA1</accession>
<dbReference type="GO" id="GO:0051536">
    <property type="term" value="F:iron-sulfur cluster binding"/>
    <property type="evidence" value="ECO:0007669"/>
    <property type="project" value="UniProtKB-KW"/>
</dbReference>
<dbReference type="AlphaFoldDB" id="H3NMA1"/>
<dbReference type="Gene3D" id="1.10.260.50">
    <property type="match status" value="1"/>
</dbReference>
<feature type="domain" description="Aminotransferase class V" evidence="11">
    <location>
        <begin position="2"/>
        <end position="348"/>
    </location>
</feature>
<sequence length="365" mass="40921">MIYFDNAATTKIAKEVKEKLNNAYDSFWGNPSSLHRLGFSAEKEIKEARNVISKELKINSKNLFFVPSGTIANNSVLHSYDKKGKNIILSEVEHSSSYYAAEKLASEVRFVKVDKYGFVDQDDLVSKIDEKTVLVSILHVNNELGTINDINKLSRISKEKNPNTVFHSDGVQAFQKIDIDLSNIDMYTISSHKINGPKGIAALYIKNINNFNSLYQGGGQESNLFSGTENVPAILGFAEAVKLEKNHEDIKNINRFLRNEIFKIKDSIINSPEDNVSPYILNVCFKGIGAEILLHYLEMEEIYISTGSACSKDKDSRVIAAIDVDNEYKSGCVRISLSRYSTIEEAKIFVEILKEKVETIRGILG</sequence>
<dbReference type="PANTHER" id="PTHR11601">
    <property type="entry name" value="CYSTEINE DESULFURYLASE FAMILY MEMBER"/>
    <property type="match status" value="1"/>
</dbReference>
<dbReference type="SUPFAM" id="SSF53383">
    <property type="entry name" value="PLP-dependent transferases"/>
    <property type="match status" value="1"/>
</dbReference>
<protein>
    <recommendedName>
        <fullName evidence="3">cysteine desulfurase</fullName>
        <ecNumber evidence="3">2.8.1.7</ecNumber>
    </recommendedName>
</protein>
<dbReference type="eggNOG" id="COG1104">
    <property type="taxonomic scope" value="Bacteria"/>
</dbReference>
<dbReference type="EC" id="2.8.1.7" evidence="3"/>
<evidence type="ECO:0000259" key="11">
    <source>
        <dbReference type="Pfam" id="PF00266"/>
    </source>
</evidence>
<dbReference type="InterPro" id="IPR015424">
    <property type="entry name" value="PyrdxlP-dep_Trfase"/>
</dbReference>
<evidence type="ECO:0000256" key="6">
    <source>
        <dbReference type="ARBA" id="ARBA00022898"/>
    </source>
</evidence>
<dbReference type="OrthoDB" id="9808002at2"/>
<dbReference type="Gene3D" id="3.90.1150.10">
    <property type="entry name" value="Aspartate Aminotransferase, domain 1"/>
    <property type="match status" value="1"/>
</dbReference>
<dbReference type="PATRIC" id="fig|883114.3.peg.455"/>